<accession>A0ABU9A232</accession>
<dbReference type="PANTHER" id="PTHR40266">
    <property type="entry name" value="TOXIN HIGB-1"/>
    <property type="match status" value="1"/>
</dbReference>
<dbReference type="Proteomes" id="UP001386972">
    <property type="component" value="Unassembled WGS sequence"/>
</dbReference>
<dbReference type="RefSeq" id="WP_103435588.1">
    <property type="nucleotide sequence ID" value="NZ_CP177041.1"/>
</dbReference>
<dbReference type="InterPro" id="IPR035093">
    <property type="entry name" value="RelE/ParE_toxin_dom_sf"/>
</dbReference>
<comment type="caution">
    <text evidence="1">The sequence shown here is derived from an EMBL/GenBank/DDBJ whole genome shotgun (WGS) entry which is preliminary data.</text>
</comment>
<keyword evidence="2" id="KW-1185">Reference proteome</keyword>
<dbReference type="SUPFAM" id="SSF143011">
    <property type="entry name" value="RelE-like"/>
    <property type="match status" value="1"/>
</dbReference>
<reference evidence="1 2" key="1">
    <citation type="submission" date="2024-03" db="EMBL/GenBank/DDBJ databases">
        <title>Screening, Identification and Application of a Plant Lactobacillus Strain.</title>
        <authorList>
            <person name="Li Y.L."/>
        </authorList>
    </citation>
    <scope>NUCLEOTIDE SEQUENCE [LARGE SCALE GENOMIC DNA]</scope>
    <source>
        <strain evidence="1 2">JDB</strain>
    </source>
</reference>
<organism evidence="1 2">
    <name type="scientific">Pseudomonas shirazensis</name>
    <dbReference type="NCBI Taxonomy" id="2745494"/>
    <lineage>
        <taxon>Bacteria</taxon>
        <taxon>Pseudomonadati</taxon>
        <taxon>Pseudomonadota</taxon>
        <taxon>Gammaproteobacteria</taxon>
        <taxon>Pseudomonadales</taxon>
        <taxon>Pseudomonadaceae</taxon>
        <taxon>Pseudomonas</taxon>
    </lineage>
</organism>
<name>A0ABU9A232_9PSED</name>
<evidence type="ECO:0000313" key="1">
    <source>
        <dbReference type="EMBL" id="MEK2610135.1"/>
    </source>
</evidence>
<proteinExistence type="predicted"/>
<evidence type="ECO:0000313" key="2">
    <source>
        <dbReference type="Proteomes" id="UP001386972"/>
    </source>
</evidence>
<dbReference type="EMBL" id="JBBNAW010000011">
    <property type="protein sequence ID" value="MEK2610135.1"/>
    <property type="molecule type" value="Genomic_DNA"/>
</dbReference>
<dbReference type="Pfam" id="PF05015">
    <property type="entry name" value="HigB-like_toxin"/>
    <property type="match status" value="1"/>
</dbReference>
<dbReference type="Gene3D" id="3.30.2310.20">
    <property type="entry name" value="RelE-like"/>
    <property type="match status" value="1"/>
</dbReference>
<gene>
    <name evidence="1" type="ORF">WLF18_13560</name>
</gene>
<sequence>MIRSFRHKGLKALYQRGDTSGVRADQVARLRRLLASLAVAQSPADMDRPGYRLHPLRGDLDGFWAVSISGNWRVIFHFVSTDVELVDYLDYH</sequence>
<protein>
    <submittedName>
        <fullName evidence="1">Type II toxin-antitoxin system RelE/ParE family toxin</fullName>
    </submittedName>
</protein>
<dbReference type="InterPro" id="IPR007711">
    <property type="entry name" value="HigB-1"/>
</dbReference>
<dbReference type="PANTHER" id="PTHR40266:SF2">
    <property type="entry name" value="TOXIN HIGB-1"/>
    <property type="match status" value="1"/>
</dbReference>